<feature type="domain" description="Ionotropic glutamate receptor C-terminal" evidence="10">
    <location>
        <begin position="50"/>
        <end position="211"/>
    </location>
</feature>
<feature type="transmembrane region" description="Helical" evidence="9">
    <location>
        <begin position="302"/>
        <end position="326"/>
    </location>
</feature>
<evidence type="ECO:0000313" key="12">
    <source>
        <dbReference type="Proteomes" id="UP000440578"/>
    </source>
</evidence>
<dbReference type="Pfam" id="PF00060">
    <property type="entry name" value="Lig_chan"/>
    <property type="match status" value="1"/>
</dbReference>
<evidence type="ECO:0000256" key="3">
    <source>
        <dbReference type="ARBA" id="ARBA00022475"/>
    </source>
</evidence>
<dbReference type="OrthoDB" id="6376023at2759"/>
<evidence type="ECO:0000256" key="7">
    <source>
        <dbReference type="ARBA" id="ARBA00023170"/>
    </source>
</evidence>
<evidence type="ECO:0000256" key="9">
    <source>
        <dbReference type="SAM" id="Phobius"/>
    </source>
</evidence>
<feature type="transmembrane region" description="Helical" evidence="9">
    <location>
        <begin position="51"/>
        <end position="72"/>
    </location>
</feature>
<evidence type="ECO:0000256" key="2">
    <source>
        <dbReference type="ARBA" id="ARBA00008685"/>
    </source>
</evidence>
<dbReference type="GO" id="GO:0005886">
    <property type="term" value="C:plasma membrane"/>
    <property type="evidence" value="ECO:0007669"/>
    <property type="project" value="UniProtKB-SubCell"/>
</dbReference>
<keyword evidence="8" id="KW-0325">Glycoprotein</keyword>
<dbReference type="PANTHER" id="PTHR42643:SF24">
    <property type="entry name" value="IONOTROPIC RECEPTOR 60A"/>
    <property type="match status" value="1"/>
</dbReference>
<keyword evidence="5 9" id="KW-1133">Transmembrane helix</keyword>
<comment type="similarity">
    <text evidence="2">Belongs to the glutamate-gated ion channel (TC 1.A.10.1) family.</text>
</comment>
<evidence type="ECO:0000313" key="11">
    <source>
        <dbReference type="EMBL" id="KAF0295299.1"/>
    </source>
</evidence>
<dbReference type="GO" id="GO:0015276">
    <property type="term" value="F:ligand-gated monoatomic ion channel activity"/>
    <property type="evidence" value="ECO:0007669"/>
    <property type="project" value="InterPro"/>
</dbReference>
<sequence>MRKDRLEVIDYLDVPVEQSTDRFYISKKTGDVPSFTVNMFNSLLKPLDRNVWWVLLATLFVLSLALKGTASLSGGENRQTLKGMTWATCLLNTVMATAGQGWTSTPSSLSGRILTIFMWFLCIIISNSYTATLTSHLTVAVVDRPISSLKEFSESSDWSLMVSPDHIHLNDWKRSKDGYERALYQRFINKDRFIPFYRTKESAMECARPKIMTYVNIDRLFSLIGPEACHLVSLYKQPKEATQFNYMVMTKGKENLRRSINHVMRKVSEAGIIETLKRRWIKRPETCASPLGVRPVSFANSFALLMIVPLGIASSVVIFGLELVLVRRVKRKILKSCSHLFHKI</sequence>
<dbReference type="Proteomes" id="UP000440578">
    <property type="component" value="Unassembled WGS sequence"/>
</dbReference>
<evidence type="ECO:0000256" key="8">
    <source>
        <dbReference type="ARBA" id="ARBA00023180"/>
    </source>
</evidence>
<keyword evidence="4 9" id="KW-0812">Transmembrane</keyword>
<accession>A0A6A4VQU4</accession>
<dbReference type="InterPro" id="IPR001320">
    <property type="entry name" value="Iontro_rcpt_C"/>
</dbReference>
<name>A0A6A4VQU4_AMPAM</name>
<comment type="subcellular location">
    <subcellularLocation>
        <location evidence="1">Cell membrane</location>
        <topology evidence="1">Multi-pass membrane protein</topology>
    </subcellularLocation>
</comment>
<evidence type="ECO:0000256" key="5">
    <source>
        <dbReference type="ARBA" id="ARBA00022989"/>
    </source>
</evidence>
<organism evidence="11 12">
    <name type="scientific">Amphibalanus amphitrite</name>
    <name type="common">Striped barnacle</name>
    <name type="synonym">Balanus amphitrite</name>
    <dbReference type="NCBI Taxonomy" id="1232801"/>
    <lineage>
        <taxon>Eukaryota</taxon>
        <taxon>Metazoa</taxon>
        <taxon>Ecdysozoa</taxon>
        <taxon>Arthropoda</taxon>
        <taxon>Crustacea</taxon>
        <taxon>Multicrustacea</taxon>
        <taxon>Cirripedia</taxon>
        <taxon>Thoracica</taxon>
        <taxon>Thoracicalcarea</taxon>
        <taxon>Balanomorpha</taxon>
        <taxon>Balanoidea</taxon>
        <taxon>Balanidae</taxon>
        <taxon>Amphibalaninae</taxon>
        <taxon>Amphibalanus</taxon>
    </lineage>
</organism>
<evidence type="ECO:0000259" key="10">
    <source>
        <dbReference type="Pfam" id="PF00060"/>
    </source>
</evidence>
<protein>
    <submittedName>
        <fullName evidence="11">Glutamate receptor 3</fullName>
    </submittedName>
</protein>
<dbReference type="GO" id="GO:0050906">
    <property type="term" value="P:detection of stimulus involved in sensory perception"/>
    <property type="evidence" value="ECO:0007669"/>
    <property type="project" value="UniProtKB-ARBA"/>
</dbReference>
<keyword evidence="12" id="KW-1185">Reference proteome</keyword>
<feature type="transmembrane region" description="Helical" evidence="9">
    <location>
        <begin position="84"/>
        <end position="102"/>
    </location>
</feature>
<dbReference type="Gene3D" id="1.10.287.70">
    <property type="match status" value="1"/>
</dbReference>
<dbReference type="EMBL" id="VIIS01001628">
    <property type="protein sequence ID" value="KAF0295299.1"/>
    <property type="molecule type" value="Genomic_DNA"/>
</dbReference>
<keyword evidence="3" id="KW-1003">Cell membrane</keyword>
<feature type="transmembrane region" description="Helical" evidence="9">
    <location>
        <begin position="109"/>
        <end position="129"/>
    </location>
</feature>
<reference evidence="11 12" key="1">
    <citation type="submission" date="2019-07" db="EMBL/GenBank/DDBJ databases">
        <title>Draft genome assembly of a fouling barnacle, Amphibalanus amphitrite (Darwin, 1854): The first reference genome for Thecostraca.</title>
        <authorList>
            <person name="Kim W."/>
        </authorList>
    </citation>
    <scope>NUCLEOTIDE SEQUENCE [LARGE SCALE GENOMIC DNA]</scope>
    <source>
        <strain evidence="11">SNU_AA5</strain>
        <tissue evidence="11">Soma without cirri and trophi</tissue>
    </source>
</reference>
<dbReference type="PANTHER" id="PTHR42643">
    <property type="entry name" value="IONOTROPIC RECEPTOR 20A-RELATED"/>
    <property type="match status" value="1"/>
</dbReference>
<keyword evidence="6 9" id="KW-0472">Membrane</keyword>
<evidence type="ECO:0000256" key="6">
    <source>
        <dbReference type="ARBA" id="ARBA00023136"/>
    </source>
</evidence>
<dbReference type="AlphaFoldDB" id="A0A6A4VQU4"/>
<comment type="caution">
    <text evidence="11">The sequence shown here is derived from an EMBL/GenBank/DDBJ whole genome shotgun (WGS) entry which is preliminary data.</text>
</comment>
<dbReference type="InterPro" id="IPR052192">
    <property type="entry name" value="Insect_Ionotropic_Sensory_Rcpt"/>
</dbReference>
<gene>
    <name evidence="11" type="primary">GRIA3_0</name>
    <name evidence="11" type="ORF">FJT64_007160</name>
</gene>
<proteinExistence type="inferred from homology"/>
<evidence type="ECO:0000256" key="4">
    <source>
        <dbReference type="ARBA" id="ARBA00022692"/>
    </source>
</evidence>
<keyword evidence="7 11" id="KW-0675">Receptor</keyword>
<evidence type="ECO:0000256" key="1">
    <source>
        <dbReference type="ARBA" id="ARBA00004651"/>
    </source>
</evidence>